<proteinExistence type="predicted"/>
<feature type="region of interest" description="Disordered" evidence="1">
    <location>
        <begin position="96"/>
        <end position="115"/>
    </location>
</feature>
<feature type="region of interest" description="Disordered" evidence="1">
    <location>
        <begin position="17"/>
        <end position="63"/>
    </location>
</feature>
<accession>A0A4P9WLM9</accession>
<reference evidence="3" key="1">
    <citation type="journal article" date="2018" name="Nat. Microbiol.">
        <title>Leveraging single-cell genomics to expand the fungal tree of life.</title>
        <authorList>
            <person name="Ahrendt S.R."/>
            <person name="Quandt C.A."/>
            <person name="Ciobanu D."/>
            <person name="Clum A."/>
            <person name="Salamov A."/>
            <person name="Andreopoulos B."/>
            <person name="Cheng J.F."/>
            <person name="Woyke T."/>
            <person name="Pelin A."/>
            <person name="Henrissat B."/>
            <person name="Reynolds N.K."/>
            <person name="Benny G.L."/>
            <person name="Smith M.E."/>
            <person name="James T.Y."/>
            <person name="Grigoriev I.V."/>
        </authorList>
    </citation>
    <scope>NUCLEOTIDE SEQUENCE [LARGE SCALE GENOMIC DNA]</scope>
</reference>
<dbReference type="Proteomes" id="UP000269721">
    <property type="component" value="Unassembled WGS sequence"/>
</dbReference>
<evidence type="ECO:0000256" key="1">
    <source>
        <dbReference type="SAM" id="MobiDB-lite"/>
    </source>
</evidence>
<dbReference type="EMBL" id="KZ994116">
    <property type="protein sequence ID" value="RKO93784.1"/>
    <property type="molecule type" value="Genomic_DNA"/>
</dbReference>
<dbReference type="AlphaFoldDB" id="A0A4P9WLM9"/>
<evidence type="ECO:0000313" key="3">
    <source>
        <dbReference type="Proteomes" id="UP000269721"/>
    </source>
</evidence>
<sequence>MFLAAIKQVLALFTGTVPPPVQPSYPRCDPDDDASKQRPSNALRARRPRRARTRLSNSGWVPPSPTRLSSEIVRLERSSTTLEDRVKFLARWRGADRPSVRGGSPRTSRRPSIPDVPTQACAITEKILAGALQGGHGLDDRGWVDAKWTSDADAGLGGQSEEDREPLRRKSKIFRRLSSLSDWAGTTLRLLAPRRSLNETRETLGRRDSIVVTATSRDRPTPSYQQVLMRAAAQSNPTEPPARPPARWSRVSLLFRRRSRDATASERPLPTAPPDLPCAADLANYLGCSEGLAEVYGAVMWGDNGFDELKGRIVLSRKARAVIDPGWQEAADWKPEV</sequence>
<evidence type="ECO:0000313" key="2">
    <source>
        <dbReference type="EMBL" id="RKO93784.1"/>
    </source>
</evidence>
<gene>
    <name evidence="2" type="ORF">BDK51DRAFT_46545</name>
</gene>
<name>A0A4P9WLM9_9FUNG</name>
<keyword evidence="3" id="KW-1185">Reference proteome</keyword>
<organism evidence="2 3">
    <name type="scientific">Blyttiomyces helicus</name>
    <dbReference type="NCBI Taxonomy" id="388810"/>
    <lineage>
        <taxon>Eukaryota</taxon>
        <taxon>Fungi</taxon>
        <taxon>Fungi incertae sedis</taxon>
        <taxon>Chytridiomycota</taxon>
        <taxon>Chytridiomycota incertae sedis</taxon>
        <taxon>Chytridiomycetes</taxon>
        <taxon>Chytridiomycetes incertae sedis</taxon>
        <taxon>Blyttiomyces</taxon>
    </lineage>
</organism>
<feature type="compositionally biased region" description="Basic residues" evidence="1">
    <location>
        <begin position="44"/>
        <end position="53"/>
    </location>
</feature>
<feature type="compositionally biased region" description="Low complexity" evidence="1">
    <location>
        <begin position="100"/>
        <end position="113"/>
    </location>
</feature>
<protein>
    <submittedName>
        <fullName evidence="2">Uncharacterized protein</fullName>
    </submittedName>
</protein>